<feature type="region of interest" description="Disordered" evidence="1">
    <location>
        <begin position="218"/>
        <end position="254"/>
    </location>
</feature>
<feature type="compositionally biased region" description="Acidic residues" evidence="1">
    <location>
        <begin position="226"/>
        <end position="246"/>
    </location>
</feature>
<sequence>MSFWGFIGILLLLAIMASALLVAKYAAQKEAEFRELKFKARQTHLTIVDLDEICRTLLLYDKDIQLLDYFIKEMRSLIDRALELMPDSESIRGDVLNVRSLEQEVDVLRNSTSEPEIPVSDQQINLMKKHFLRAQKAIKRLAGAGRMPSNRASEQYNRLVQSALLLEVKAYRKQGNIAKNEGDTSSAANFFKHAKELLMKSELNFEGKSELIKKTSNDLSGLYVTNEDEENDDETEATSEAEEVEVKEDSQQAG</sequence>
<protein>
    <recommendedName>
        <fullName evidence="4">DNA topoisomerase I</fullName>
    </recommendedName>
</protein>
<gene>
    <name evidence="2" type="ORF">FME95_02355</name>
</gene>
<proteinExistence type="predicted"/>
<dbReference type="AlphaFoldDB" id="A0A5C8Z639"/>
<evidence type="ECO:0000313" key="2">
    <source>
        <dbReference type="EMBL" id="TXR53432.1"/>
    </source>
</evidence>
<dbReference type="EMBL" id="VKAD01000001">
    <property type="protein sequence ID" value="TXR53432.1"/>
    <property type="molecule type" value="Genomic_DNA"/>
</dbReference>
<evidence type="ECO:0008006" key="4">
    <source>
        <dbReference type="Google" id="ProtNLM"/>
    </source>
</evidence>
<comment type="caution">
    <text evidence="2">The sequence shown here is derived from an EMBL/GenBank/DDBJ whole genome shotgun (WGS) entry which is preliminary data.</text>
</comment>
<accession>A0A5C8Z639</accession>
<dbReference type="OrthoDB" id="6193893at2"/>
<evidence type="ECO:0000256" key="1">
    <source>
        <dbReference type="SAM" id="MobiDB-lite"/>
    </source>
</evidence>
<dbReference type="Proteomes" id="UP000321764">
    <property type="component" value="Unassembled WGS sequence"/>
</dbReference>
<dbReference type="RefSeq" id="WP_147712802.1">
    <property type="nucleotide sequence ID" value="NZ_VKAD01000001.1"/>
</dbReference>
<name>A0A5C8Z639_9GAMM</name>
<organism evidence="2 3">
    <name type="scientific">Reinekea thalattae</name>
    <dbReference type="NCBI Taxonomy" id="2593301"/>
    <lineage>
        <taxon>Bacteria</taxon>
        <taxon>Pseudomonadati</taxon>
        <taxon>Pseudomonadota</taxon>
        <taxon>Gammaproteobacteria</taxon>
        <taxon>Oceanospirillales</taxon>
        <taxon>Saccharospirillaceae</taxon>
        <taxon>Reinekea</taxon>
    </lineage>
</organism>
<reference evidence="2 3" key="1">
    <citation type="submission" date="2019-07" db="EMBL/GenBank/DDBJ databases">
        <title>Reinekea sp. strain SSH23 genome sequencing and assembly.</title>
        <authorList>
            <person name="Kim I."/>
        </authorList>
    </citation>
    <scope>NUCLEOTIDE SEQUENCE [LARGE SCALE GENOMIC DNA]</scope>
    <source>
        <strain evidence="2 3">SSH23</strain>
    </source>
</reference>
<evidence type="ECO:0000313" key="3">
    <source>
        <dbReference type="Proteomes" id="UP000321764"/>
    </source>
</evidence>
<keyword evidence="3" id="KW-1185">Reference proteome</keyword>